<dbReference type="EMBL" id="QURB01000002">
    <property type="protein sequence ID" value="RFC55229.1"/>
    <property type="molecule type" value="Genomic_DNA"/>
</dbReference>
<protein>
    <submittedName>
        <fullName evidence="1">Uncharacterized protein</fullName>
    </submittedName>
</protein>
<reference evidence="1 2" key="1">
    <citation type="submission" date="2018-08" db="EMBL/GenBank/DDBJ databases">
        <title>The draft genome squence of Brumimicrobium sp. N62.</title>
        <authorList>
            <person name="Du Z.-J."/>
            <person name="Luo H.-R."/>
        </authorList>
    </citation>
    <scope>NUCLEOTIDE SEQUENCE [LARGE SCALE GENOMIC DNA]</scope>
    <source>
        <strain evidence="1 2">N62</strain>
    </source>
</reference>
<dbReference type="Proteomes" id="UP000257127">
    <property type="component" value="Unassembled WGS sequence"/>
</dbReference>
<sequence length="131" mass="15421">MFSLLFSTGLIHGQEPINEEKLEFKKLEQLTNSTYKLYHTSNEMGKWVYLKLNTANGMLTQLVIDEKNNLSYENNINTLPLVEKSNQINDRFVLKSTPNNYTFILLDQINGRMWKVYWSLETEEREIISIP</sequence>
<comment type="caution">
    <text evidence="1">The sequence shown here is derived from an EMBL/GenBank/DDBJ whole genome shotgun (WGS) entry which is preliminary data.</text>
</comment>
<gene>
    <name evidence="1" type="ORF">DXU93_05250</name>
</gene>
<name>A0A3E1F076_9FLAO</name>
<keyword evidence="2" id="KW-1185">Reference proteome</keyword>
<proteinExistence type="predicted"/>
<evidence type="ECO:0000313" key="2">
    <source>
        <dbReference type="Proteomes" id="UP000257127"/>
    </source>
</evidence>
<accession>A0A3E1F076</accession>
<organism evidence="1 2">
    <name type="scientific">Brumimicrobium aurantiacum</name>
    <dbReference type="NCBI Taxonomy" id="1737063"/>
    <lineage>
        <taxon>Bacteria</taxon>
        <taxon>Pseudomonadati</taxon>
        <taxon>Bacteroidota</taxon>
        <taxon>Flavobacteriia</taxon>
        <taxon>Flavobacteriales</taxon>
        <taxon>Crocinitomicaceae</taxon>
        <taxon>Brumimicrobium</taxon>
    </lineage>
</organism>
<evidence type="ECO:0000313" key="1">
    <source>
        <dbReference type="EMBL" id="RFC55229.1"/>
    </source>
</evidence>
<dbReference type="AlphaFoldDB" id="A0A3E1F076"/>